<dbReference type="NCBIfam" id="TIGR03570">
    <property type="entry name" value="NeuD_NnaD"/>
    <property type="match status" value="1"/>
</dbReference>
<dbReference type="RefSeq" id="WP_186738723.1">
    <property type="nucleotide sequence ID" value="NZ_VFIA01000021.1"/>
</dbReference>
<dbReference type="Gene3D" id="3.40.50.20">
    <property type="match status" value="1"/>
</dbReference>
<sequence>MSKEQLILVGGGGHCKSVIDVVEASGQFSIAGIVDTREKLGTTQSGYAVVATDDDIEALAREYRYFLVTVGQIRSSAVRTRLYHLIKSLGGTLTTVISPTAYVSHRALIGEGTVIHHQAFVNAGAQIGVNCIINTGSLIEHDARIGDHCHVSTGAVVNGDCLVGDHCFVGSRAILSHGVHVAPNGLIGAGAVLLTNSEEGGLYAGNPAVLKKRVA</sequence>
<evidence type="ECO:0000313" key="4">
    <source>
        <dbReference type="Proteomes" id="UP000700732"/>
    </source>
</evidence>
<comment type="similarity">
    <text evidence="1">Belongs to the transferase hexapeptide repeat family.</text>
</comment>
<dbReference type="PANTHER" id="PTHR43300">
    <property type="entry name" value="ACETYLTRANSFERASE"/>
    <property type="match status" value="1"/>
</dbReference>
<protein>
    <submittedName>
        <fullName evidence="3">Sugar O-acyltransferase (Sialic acid O-acetyltransferase NeuD family)</fullName>
    </submittedName>
</protein>
<name>A0ABR6W8R9_9BACT</name>
<dbReference type="InterPro" id="IPR011004">
    <property type="entry name" value="Trimer_LpxA-like_sf"/>
</dbReference>
<reference evidence="3 4" key="1">
    <citation type="submission" date="2019-06" db="EMBL/GenBank/DDBJ databases">
        <title>Spirosoma utsteinense sp. nov. isolated from Antarctic ice-free soils.</title>
        <authorList>
            <person name="Tahon G."/>
        </authorList>
    </citation>
    <scope>NUCLEOTIDE SEQUENCE [LARGE SCALE GENOMIC DNA]</scope>
    <source>
        <strain evidence="3 4">LMG 31447</strain>
    </source>
</reference>
<keyword evidence="4" id="KW-1185">Reference proteome</keyword>
<evidence type="ECO:0000259" key="2">
    <source>
        <dbReference type="Pfam" id="PF17836"/>
    </source>
</evidence>
<proteinExistence type="inferred from homology"/>
<gene>
    <name evidence="3" type="ORF">FH603_3485</name>
</gene>
<dbReference type="SUPFAM" id="SSF51161">
    <property type="entry name" value="Trimeric LpxA-like enzymes"/>
    <property type="match status" value="1"/>
</dbReference>
<dbReference type="InterPro" id="IPR020019">
    <property type="entry name" value="AcTrfase_PglD-like"/>
</dbReference>
<evidence type="ECO:0000313" key="3">
    <source>
        <dbReference type="EMBL" id="MBC3792969.1"/>
    </source>
</evidence>
<dbReference type="Pfam" id="PF14602">
    <property type="entry name" value="Hexapep_2"/>
    <property type="match status" value="1"/>
</dbReference>
<comment type="caution">
    <text evidence="3">The sequence shown here is derived from an EMBL/GenBank/DDBJ whole genome shotgun (WGS) entry which is preliminary data.</text>
</comment>
<dbReference type="InterPro" id="IPR041561">
    <property type="entry name" value="PglD_N"/>
</dbReference>
<evidence type="ECO:0000256" key="1">
    <source>
        <dbReference type="ARBA" id="ARBA00007274"/>
    </source>
</evidence>
<organism evidence="3 4">
    <name type="scientific">Spirosoma utsteinense</name>
    <dbReference type="NCBI Taxonomy" id="2585773"/>
    <lineage>
        <taxon>Bacteria</taxon>
        <taxon>Pseudomonadati</taxon>
        <taxon>Bacteroidota</taxon>
        <taxon>Cytophagia</taxon>
        <taxon>Cytophagales</taxon>
        <taxon>Cytophagaceae</taxon>
        <taxon>Spirosoma</taxon>
    </lineage>
</organism>
<accession>A0ABR6W8R9</accession>
<dbReference type="CDD" id="cd03360">
    <property type="entry name" value="LbH_AT_putative"/>
    <property type="match status" value="1"/>
</dbReference>
<dbReference type="Pfam" id="PF17836">
    <property type="entry name" value="PglD_N"/>
    <property type="match status" value="1"/>
</dbReference>
<dbReference type="Proteomes" id="UP000700732">
    <property type="component" value="Unassembled WGS sequence"/>
</dbReference>
<dbReference type="InterPro" id="IPR050179">
    <property type="entry name" value="Trans_hexapeptide_repeat"/>
</dbReference>
<dbReference type="InterPro" id="IPR001451">
    <property type="entry name" value="Hexapep"/>
</dbReference>
<dbReference type="PANTHER" id="PTHR43300:SF7">
    <property type="entry name" value="UDP-N-ACETYLBACILLOSAMINE N-ACETYLTRANSFERASE"/>
    <property type="match status" value="1"/>
</dbReference>
<dbReference type="EMBL" id="VFIA01000021">
    <property type="protein sequence ID" value="MBC3792969.1"/>
    <property type="molecule type" value="Genomic_DNA"/>
</dbReference>
<feature type="domain" description="PglD N-terminal" evidence="2">
    <location>
        <begin position="5"/>
        <end position="83"/>
    </location>
</feature>
<dbReference type="Gene3D" id="2.160.10.10">
    <property type="entry name" value="Hexapeptide repeat proteins"/>
    <property type="match status" value="1"/>
</dbReference>